<evidence type="ECO:0000256" key="1">
    <source>
        <dbReference type="SAM" id="SignalP"/>
    </source>
</evidence>
<keyword evidence="4" id="KW-1185">Reference proteome</keyword>
<reference evidence="3" key="1">
    <citation type="submission" date="2023-03" db="EMBL/GenBank/DDBJ databases">
        <title>Stygiobacter electus gen. nov., sp. nov., facultatively anaerobic thermotolerant bacterium of the class Ignavibacteria from a well of Yessentuki mineral water deposit.</title>
        <authorList>
            <person name="Podosokorskaya O.A."/>
            <person name="Elcheninov A.G."/>
            <person name="Petrova N.F."/>
            <person name="Zavarzina D.G."/>
            <person name="Kublanov I.V."/>
            <person name="Merkel A.Y."/>
        </authorList>
    </citation>
    <scope>NUCLEOTIDE SEQUENCE</scope>
    <source>
        <strain evidence="3">09-Me</strain>
    </source>
</reference>
<dbReference type="RefSeq" id="WP_321537083.1">
    <property type="nucleotide sequence ID" value="NZ_JARGDL010000039.1"/>
</dbReference>
<proteinExistence type="predicted"/>
<dbReference type="Gene3D" id="3.10.450.50">
    <property type="match status" value="1"/>
</dbReference>
<name>A0AAE3P2Y8_9BACT</name>
<protein>
    <submittedName>
        <fullName evidence="3">DUF4440 domain-containing protein</fullName>
    </submittedName>
</protein>
<organism evidence="3 4">
    <name type="scientific">Stygiobacter electus</name>
    <dbReference type="NCBI Taxonomy" id="3032292"/>
    <lineage>
        <taxon>Bacteria</taxon>
        <taxon>Pseudomonadati</taxon>
        <taxon>Ignavibacteriota</taxon>
        <taxon>Ignavibacteria</taxon>
        <taxon>Ignavibacteriales</taxon>
        <taxon>Melioribacteraceae</taxon>
        <taxon>Stygiobacter</taxon>
    </lineage>
</organism>
<feature type="chain" id="PRO_5041972573" evidence="1">
    <location>
        <begin position="24"/>
        <end position="165"/>
    </location>
</feature>
<sequence>MKTPVYFLTVLAMFMLFESYAQSQQQLTLPSKDADKLRELTALFVKAFNNADVDAMMHAYYGDEYYALDGSPPRVDKENWKKYLTTIFEKNRITTDVTPDDIQVSGDLGAIRGHYTLHITRKSQPDSTTVLHSNYVEVWHKLQDGTWKCWWGMNSLIKQERIPAK</sequence>
<evidence type="ECO:0000313" key="3">
    <source>
        <dbReference type="EMBL" id="MDF1613310.1"/>
    </source>
</evidence>
<evidence type="ECO:0000313" key="4">
    <source>
        <dbReference type="Proteomes" id="UP001221302"/>
    </source>
</evidence>
<dbReference type="InterPro" id="IPR027843">
    <property type="entry name" value="DUF4440"/>
</dbReference>
<accession>A0AAE3P2Y8</accession>
<evidence type="ECO:0000259" key="2">
    <source>
        <dbReference type="Pfam" id="PF14534"/>
    </source>
</evidence>
<feature type="domain" description="DUF4440" evidence="2">
    <location>
        <begin position="37"/>
        <end position="149"/>
    </location>
</feature>
<dbReference type="Pfam" id="PF14534">
    <property type="entry name" value="DUF4440"/>
    <property type="match status" value="1"/>
</dbReference>
<dbReference type="EMBL" id="JARGDL010000039">
    <property type="protein sequence ID" value="MDF1613310.1"/>
    <property type="molecule type" value="Genomic_DNA"/>
</dbReference>
<comment type="caution">
    <text evidence="3">The sequence shown here is derived from an EMBL/GenBank/DDBJ whole genome shotgun (WGS) entry which is preliminary data.</text>
</comment>
<dbReference type="InterPro" id="IPR032710">
    <property type="entry name" value="NTF2-like_dom_sf"/>
</dbReference>
<dbReference type="SUPFAM" id="SSF54427">
    <property type="entry name" value="NTF2-like"/>
    <property type="match status" value="1"/>
</dbReference>
<dbReference type="Proteomes" id="UP001221302">
    <property type="component" value="Unassembled WGS sequence"/>
</dbReference>
<feature type="signal peptide" evidence="1">
    <location>
        <begin position="1"/>
        <end position="23"/>
    </location>
</feature>
<dbReference type="AlphaFoldDB" id="A0AAE3P2Y8"/>
<gene>
    <name evidence="3" type="ORF">P0M35_14215</name>
</gene>
<keyword evidence="1" id="KW-0732">Signal</keyword>